<dbReference type="KEGG" id="rvi:RVIR1_12260"/>
<gene>
    <name evidence="1" type="ORF">RVIR1_12260</name>
</gene>
<dbReference type="EMBL" id="AP018005">
    <property type="protein sequence ID" value="BBB15685.1"/>
    <property type="molecule type" value="Genomic_DNA"/>
</dbReference>
<dbReference type="Proteomes" id="UP000282483">
    <property type="component" value="Chromosome"/>
</dbReference>
<reference evidence="1 2" key="1">
    <citation type="submission" date="2017-03" db="EMBL/GenBank/DDBJ databases">
        <title>The genome sequence of Candidatus Rickettsiella viridis.</title>
        <authorList>
            <person name="Nikoh N."/>
            <person name="Tsuchida T."/>
            <person name="Yamaguchi K."/>
            <person name="Maeda T."/>
            <person name="Shigenobu S."/>
            <person name="Fukatsu T."/>
        </authorList>
    </citation>
    <scope>NUCLEOTIDE SEQUENCE [LARGE SCALE GENOMIC DNA]</scope>
    <source>
        <strain evidence="1 2">Ap-RA04</strain>
    </source>
</reference>
<evidence type="ECO:0000313" key="1">
    <source>
        <dbReference type="EMBL" id="BBB15685.1"/>
    </source>
</evidence>
<protein>
    <submittedName>
        <fullName evidence="1">Uncharacterized protein</fullName>
    </submittedName>
</protein>
<keyword evidence="2" id="KW-1185">Reference proteome</keyword>
<dbReference type="AlphaFoldDB" id="A0A2Z5UX23"/>
<accession>A0A2Z5UX23</accession>
<evidence type="ECO:0000313" key="2">
    <source>
        <dbReference type="Proteomes" id="UP000282483"/>
    </source>
</evidence>
<organism evidence="1 2">
    <name type="scientific">Candidatus Rickettsiella viridis</name>
    <dbReference type="NCBI Taxonomy" id="676208"/>
    <lineage>
        <taxon>Bacteria</taxon>
        <taxon>Pseudomonadati</taxon>
        <taxon>Pseudomonadota</taxon>
        <taxon>Gammaproteobacteria</taxon>
        <taxon>Legionellales</taxon>
        <taxon>Coxiellaceae</taxon>
        <taxon>Rickettsiella</taxon>
    </lineage>
</organism>
<name>A0A2Z5UX23_9COXI</name>
<sequence length="39" mass="4420">MGKIQKTIVIAIVPHDSLFCLKQAPECEAYKRRVYSVAI</sequence>
<proteinExistence type="predicted"/>